<accession>A0A9E7G9W1</accession>
<dbReference type="EMBL" id="CP097508">
    <property type="protein sequence ID" value="URE11611.1"/>
    <property type="molecule type" value="Genomic_DNA"/>
</dbReference>
<gene>
    <name evidence="2" type="ORF">MUK42_24423</name>
</gene>
<keyword evidence="3" id="KW-1185">Reference proteome</keyword>
<sequence>MQTPRSALTPPPPLLSLSLSVTPSAAPVRRWPPGTTAATTERLSPSPLSSHWPSRSPSASPSASPSVPSRPIASSVQPNPASTSRTPSSTSSTSPPPLTASSPPSCMSPSPPSTPTPTSASTTTASTPTPPTWTSGSLSPPPSPPASRDARTSPSGTGGRVPEAPREVTGQGAVEIGGSIPGTTIWASAARLVCFP</sequence>
<feature type="compositionally biased region" description="Low complexity" evidence="1">
    <location>
        <begin position="15"/>
        <end position="27"/>
    </location>
</feature>
<protein>
    <submittedName>
        <fullName evidence="2">Uncharacterized protein</fullName>
    </submittedName>
</protein>
<dbReference type="AlphaFoldDB" id="A0A9E7G9W1"/>
<evidence type="ECO:0000313" key="3">
    <source>
        <dbReference type="Proteomes" id="UP001055439"/>
    </source>
</evidence>
<reference evidence="2" key="1">
    <citation type="submission" date="2022-05" db="EMBL/GenBank/DDBJ databases">
        <title>The Musa troglodytarum L. genome provides insights into the mechanism of non-climacteric behaviour and enrichment of carotenoids.</title>
        <authorList>
            <person name="Wang J."/>
        </authorList>
    </citation>
    <scope>NUCLEOTIDE SEQUENCE</scope>
    <source>
        <tissue evidence="2">Leaf</tissue>
    </source>
</reference>
<dbReference type="Proteomes" id="UP001055439">
    <property type="component" value="Chromosome 6"/>
</dbReference>
<feature type="compositionally biased region" description="Low complexity" evidence="1">
    <location>
        <begin position="116"/>
        <end position="138"/>
    </location>
</feature>
<evidence type="ECO:0000313" key="2">
    <source>
        <dbReference type="EMBL" id="URE11611.1"/>
    </source>
</evidence>
<feature type="compositionally biased region" description="Low complexity" evidence="1">
    <location>
        <begin position="44"/>
        <end position="108"/>
    </location>
</feature>
<evidence type="ECO:0000256" key="1">
    <source>
        <dbReference type="SAM" id="MobiDB-lite"/>
    </source>
</evidence>
<name>A0A9E7G9W1_9LILI</name>
<proteinExistence type="predicted"/>
<feature type="region of interest" description="Disordered" evidence="1">
    <location>
        <begin position="1"/>
        <end position="182"/>
    </location>
</feature>
<organism evidence="2 3">
    <name type="scientific">Musa troglodytarum</name>
    <name type="common">fe'i banana</name>
    <dbReference type="NCBI Taxonomy" id="320322"/>
    <lineage>
        <taxon>Eukaryota</taxon>
        <taxon>Viridiplantae</taxon>
        <taxon>Streptophyta</taxon>
        <taxon>Embryophyta</taxon>
        <taxon>Tracheophyta</taxon>
        <taxon>Spermatophyta</taxon>
        <taxon>Magnoliopsida</taxon>
        <taxon>Liliopsida</taxon>
        <taxon>Zingiberales</taxon>
        <taxon>Musaceae</taxon>
        <taxon>Musa</taxon>
    </lineage>
</organism>